<dbReference type="GO" id="GO:0032259">
    <property type="term" value="P:methylation"/>
    <property type="evidence" value="ECO:0007669"/>
    <property type="project" value="UniProtKB-KW"/>
</dbReference>
<reference evidence="3" key="1">
    <citation type="submission" date="2020-09" db="EMBL/GenBank/DDBJ databases">
        <title>Iningainema tapete sp. nov. (Scytonemataceae, Cyanobacteria) from greenhouses in central Florida (USA) produces two types of nodularin with biosynthetic potential for microcystin-LR and anabaenopeptins.</title>
        <authorList>
            <person name="Berthold D.E."/>
            <person name="Lefler F.W."/>
            <person name="Huang I.-S."/>
            <person name="Abdulla H."/>
            <person name="Zimba P.V."/>
            <person name="Laughinghouse H.D. IV."/>
        </authorList>
    </citation>
    <scope>NUCLEOTIDE SEQUENCE</scope>
    <source>
        <strain evidence="3">BLCCT55</strain>
    </source>
</reference>
<dbReference type="Proteomes" id="UP000629098">
    <property type="component" value="Unassembled WGS sequence"/>
</dbReference>
<dbReference type="PANTHER" id="PTHR43861">
    <property type="entry name" value="TRANS-ACONITATE 2-METHYLTRANSFERASE-RELATED"/>
    <property type="match status" value="1"/>
</dbReference>
<keyword evidence="3" id="KW-0489">Methyltransferase</keyword>
<feature type="domain" description="Methyltransferase" evidence="2">
    <location>
        <begin position="46"/>
        <end position="138"/>
    </location>
</feature>
<keyword evidence="1" id="KW-0808">Transferase</keyword>
<sequence length="226" mass="25087">MIDNIHRTLVSLYDSLPLSDRLYIRIRLLLSNLYLLESYVPQEGTILDLGCGHGLLSNLLAISSQKRQVLGIDIDAKKISAAQRTIANRSNIKFEIGDAALCCGSYDAITIADMMYLIPPQTQRVILTNIANALKPNGVLVWKTHSHQPRWKYAITYAQEWLMTKFGPTQGSGIFFMDAEESIQAIRTAGLYPVVVSMPSSLYSNILFLGFKTGVRSQESGDGSQE</sequence>
<evidence type="ECO:0000256" key="1">
    <source>
        <dbReference type="ARBA" id="ARBA00022679"/>
    </source>
</evidence>
<organism evidence="3 4">
    <name type="scientific">Iningainema tapete BLCC-T55</name>
    <dbReference type="NCBI Taxonomy" id="2748662"/>
    <lineage>
        <taxon>Bacteria</taxon>
        <taxon>Bacillati</taxon>
        <taxon>Cyanobacteriota</taxon>
        <taxon>Cyanophyceae</taxon>
        <taxon>Nostocales</taxon>
        <taxon>Scytonemataceae</taxon>
        <taxon>Iningainema tapete</taxon>
    </lineage>
</organism>
<dbReference type="SUPFAM" id="SSF53335">
    <property type="entry name" value="S-adenosyl-L-methionine-dependent methyltransferases"/>
    <property type="match status" value="1"/>
</dbReference>
<dbReference type="InterPro" id="IPR041698">
    <property type="entry name" value="Methyltransf_25"/>
</dbReference>
<dbReference type="GO" id="GO:0008168">
    <property type="term" value="F:methyltransferase activity"/>
    <property type="evidence" value="ECO:0007669"/>
    <property type="project" value="UniProtKB-KW"/>
</dbReference>
<evidence type="ECO:0000313" key="3">
    <source>
        <dbReference type="EMBL" id="MBD2773880.1"/>
    </source>
</evidence>
<evidence type="ECO:0000259" key="2">
    <source>
        <dbReference type="Pfam" id="PF13649"/>
    </source>
</evidence>
<gene>
    <name evidence="3" type="ORF">ICL16_17820</name>
</gene>
<name>A0A8J7CES6_9CYAN</name>
<dbReference type="RefSeq" id="WP_190830191.1">
    <property type="nucleotide sequence ID" value="NZ_CAWPPI010000061.1"/>
</dbReference>
<dbReference type="Gene3D" id="3.40.50.150">
    <property type="entry name" value="Vaccinia Virus protein VP39"/>
    <property type="match status" value="1"/>
</dbReference>
<proteinExistence type="predicted"/>
<comment type="caution">
    <text evidence="3">The sequence shown here is derived from an EMBL/GenBank/DDBJ whole genome shotgun (WGS) entry which is preliminary data.</text>
</comment>
<evidence type="ECO:0000313" key="4">
    <source>
        <dbReference type="Proteomes" id="UP000629098"/>
    </source>
</evidence>
<dbReference type="InterPro" id="IPR029063">
    <property type="entry name" value="SAM-dependent_MTases_sf"/>
</dbReference>
<dbReference type="Pfam" id="PF13649">
    <property type="entry name" value="Methyltransf_25"/>
    <property type="match status" value="1"/>
</dbReference>
<dbReference type="EMBL" id="JACXAE010000061">
    <property type="protein sequence ID" value="MBD2773880.1"/>
    <property type="molecule type" value="Genomic_DNA"/>
</dbReference>
<keyword evidence="4" id="KW-1185">Reference proteome</keyword>
<dbReference type="AlphaFoldDB" id="A0A8J7CES6"/>
<protein>
    <submittedName>
        <fullName evidence="3">Class I SAM-dependent methyltransferase</fullName>
    </submittedName>
</protein>
<dbReference type="CDD" id="cd02440">
    <property type="entry name" value="AdoMet_MTases"/>
    <property type="match status" value="1"/>
</dbReference>
<accession>A0A8J7CES6</accession>